<evidence type="ECO:0000259" key="9">
    <source>
        <dbReference type="SMART" id="SM00382"/>
    </source>
</evidence>
<dbReference type="InterPro" id="IPR015163">
    <property type="entry name" value="Cdc6_C"/>
</dbReference>
<feature type="compositionally biased region" description="Basic and acidic residues" evidence="8">
    <location>
        <begin position="67"/>
        <end position="97"/>
    </location>
</feature>
<dbReference type="GO" id="GO:0033314">
    <property type="term" value="P:mitotic DNA replication checkpoint signaling"/>
    <property type="evidence" value="ECO:0007669"/>
    <property type="project" value="TreeGrafter"/>
</dbReference>
<accession>A0A319A8I9</accession>
<feature type="region of interest" description="Disordered" evidence="8">
    <location>
        <begin position="1"/>
        <end position="47"/>
    </location>
</feature>
<dbReference type="SMART" id="SM00382">
    <property type="entry name" value="AAA"/>
    <property type="match status" value="1"/>
</dbReference>
<dbReference type="GO" id="GO:0005634">
    <property type="term" value="C:nucleus"/>
    <property type="evidence" value="ECO:0007669"/>
    <property type="project" value="UniProtKB-SubCell"/>
</dbReference>
<dbReference type="Proteomes" id="UP000248349">
    <property type="component" value="Unassembled WGS sequence"/>
</dbReference>
<reference evidence="10 11" key="1">
    <citation type="submission" date="2016-12" db="EMBL/GenBank/DDBJ databases">
        <title>The genomes of Aspergillus section Nigri reveals drivers in fungal speciation.</title>
        <authorList>
            <consortium name="DOE Joint Genome Institute"/>
            <person name="Vesth T.C."/>
            <person name="Nybo J."/>
            <person name="Theobald S."/>
            <person name="Brandl J."/>
            <person name="Frisvad J.C."/>
            <person name="Nielsen K.F."/>
            <person name="Lyhne E.K."/>
            <person name="Kogle M.E."/>
            <person name="Kuo A."/>
            <person name="Riley R."/>
            <person name="Clum A."/>
            <person name="Nolan M."/>
            <person name="Lipzen A."/>
            <person name="Salamov A."/>
            <person name="Henrissat B."/>
            <person name="Wiebenga A."/>
            <person name="De Vries R.P."/>
            <person name="Grigoriev I.V."/>
            <person name="Mortensen U.H."/>
            <person name="Andersen M.R."/>
            <person name="Baker S.E."/>
        </authorList>
    </citation>
    <scope>NUCLEOTIDE SEQUENCE [LARGE SCALE GENOMIC DNA]</scope>
    <source>
        <strain evidence="10 11">JOP 1030-1</strain>
    </source>
</reference>
<dbReference type="Pfam" id="PF22606">
    <property type="entry name" value="Cdc6-ORC-like_ATPase_lid"/>
    <property type="match status" value="1"/>
</dbReference>
<evidence type="ECO:0000256" key="6">
    <source>
        <dbReference type="ARBA" id="ARBA00023306"/>
    </source>
</evidence>
<dbReference type="InterPro" id="IPR036388">
    <property type="entry name" value="WH-like_DNA-bd_sf"/>
</dbReference>
<sequence>MAVTVLGKRQRSAVETEAPQLLLRSGSKRRAQPPRIREERESTLPQTRQLRSRTIDNATVIEQENASPKKLEFSAGRTSEHGSRTDKVASPVKRDSTTESITDENSIPIEFNTPSKSRYRDVLDSPPITPKHRVQVGAKPLTPRTPRQATTPTTATTAQTVYTQARQLFARGASSTQIIGREAEREKLRSFVQDGLDTRTGGCLYVSGPPGTGKSALVQEVCKEMDLRSAKVSHINCASIRAARDVYSKLIEDLCEDYEVFKKSEADRLRMMFTSNRKQTDLYLVTLDEIDHLLTADACILQSLFEWSLQSESKLMLIGIANALDLTDRSLPQLKAKNLKPRLLPFLPYNAAQIAGVISGRLRSLLPEGHSADANFVPFVQPAAIQLCSKKVASQTGDLRKAFELIKRAIDLVEQETLQRLEKKENASEPQSKTILVENNNLSSISKCASPVPNSMKIYTSNTAPRASIAHVARITSSAFGQGTVQRLQGINLQQKAAICVLIALDRRRRETEVSSTPSKSRNLVPTVKQVYDAYCTLCRKDNLLHPLTSTEFKDVLSNLETMGLVGEHQGRGRGGTVAGGTDIRRSPSKLGAGPMTPSRALDEQCLVCYVSQKEIESQIAGPGEGILRRLLLSQL</sequence>
<keyword evidence="5" id="KW-0539">Nucleus</keyword>
<dbReference type="InterPro" id="IPR050311">
    <property type="entry name" value="ORC1/CDC6"/>
</dbReference>
<dbReference type="AlphaFoldDB" id="A0A319A8I9"/>
<dbReference type="Gene3D" id="1.10.10.10">
    <property type="entry name" value="Winged helix-like DNA-binding domain superfamily/Winged helix DNA-binding domain"/>
    <property type="match status" value="1"/>
</dbReference>
<dbReference type="GO" id="GO:0016887">
    <property type="term" value="F:ATP hydrolysis activity"/>
    <property type="evidence" value="ECO:0007669"/>
    <property type="project" value="InterPro"/>
</dbReference>
<gene>
    <name evidence="10" type="ORF">BP01DRAFT_344919</name>
</gene>
<keyword evidence="11" id="KW-1185">Reference proteome</keyword>
<feature type="domain" description="AAA+ ATPase" evidence="9">
    <location>
        <begin position="200"/>
        <end position="350"/>
    </location>
</feature>
<dbReference type="RefSeq" id="XP_025429374.1">
    <property type="nucleotide sequence ID" value="XM_025573576.1"/>
</dbReference>
<dbReference type="Gene3D" id="3.40.50.300">
    <property type="entry name" value="P-loop containing nucleotide triphosphate hydrolases"/>
    <property type="match status" value="1"/>
</dbReference>
<dbReference type="FunFam" id="1.10.8.60:FF:000094">
    <property type="entry name" value="Cell division control protein"/>
    <property type="match status" value="1"/>
</dbReference>
<name>A0A319A8I9_9EURO</name>
<dbReference type="GO" id="GO:0005524">
    <property type="term" value="F:ATP binding"/>
    <property type="evidence" value="ECO:0007669"/>
    <property type="project" value="InterPro"/>
</dbReference>
<evidence type="ECO:0000256" key="4">
    <source>
        <dbReference type="ARBA" id="ARBA00022705"/>
    </source>
</evidence>
<dbReference type="InterPro" id="IPR027417">
    <property type="entry name" value="P-loop_NTPase"/>
</dbReference>
<evidence type="ECO:0000313" key="10">
    <source>
        <dbReference type="EMBL" id="PYH43392.1"/>
    </source>
</evidence>
<feature type="region of interest" description="Disordered" evidence="8">
    <location>
        <begin position="61"/>
        <end position="112"/>
    </location>
</feature>
<dbReference type="InterPro" id="IPR016314">
    <property type="entry name" value="Cdc6/18"/>
</dbReference>
<dbReference type="InterPro" id="IPR003593">
    <property type="entry name" value="AAA+_ATPase"/>
</dbReference>
<dbReference type="GeneID" id="37074804"/>
<comment type="subcellular location">
    <subcellularLocation>
        <location evidence="1">Nucleus</location>
    </subcellularLocation>
</comment>
<dbReference type="OrthoDB" id="1926878at2759"/>
<dbReference type="EMBL" id="KZ821244">
    <property type="protein sequence ID" value="PYH43392.1"/>
    <property type="molecule type" value="Genomic_DNA"/>
</dbReference>
<dbReference type="FunFam" id="3.40.50.300:FF:000547">
    <property type="entry name" value="Cell division control protein"/>
    <property type="match status" value="1"/>
</dbReference>
<evidence type="ECO:0000256" key="8">
    <source>
        <dbReference type="SAM" id="MobiDB-lite"/>
    </source>
</evidence>
<evidence type="ECO:0000313" key="11">
    <source>
        <dbReference type="Proteomes" id="UP000248349"/>
    </source>
</evidence>
<dbReference type="STRING" id="1450539.A0A319A8I9"/>
<dbReference type="PIRSF" id="PIRSF001767">
    <property type="entry name" value="Cdc6"/>
    <property type="match status" value="1"/>
</dbReference>
<dbReference type="PANTHER" id="PTHR10763:SF26">
    <property type="entry name" value="CELL DIVISION CONTROL PROTEIN 6 HOMOLOG"/>
    <property type="match status" value="1"/>
</dbReference>
<evidence type="ECO:0000256" key="5">
    <source>
        <dbReference type="ARBA" id="ARBA00023242"/>
    </source>
</evidence>
<dbReference type="Pfam" id="PF09079">
    <property type="entry name" value="WHD_Cdc6"/>
    <property type="match status" value="1"/>
</dbReference>
<dbReference type="SUPFAM" id="SSF46785">
    <property type="entry name" value="Winged helix' DNA-binding domain"/>
    <property type="match status" value="1"/>
</dbReference>
<dbReference type="PANTHER" id="PTHR10763">
    <property type="entry name" value="CELL DIVISION CONTROL PROTEIN 6-RELATED"/>
    <property type="match status" value="1"/>
</dbReference>
<dbReference type="SUPFAM" id="SSF52540">
    <property type="entry name" value="P-loop containing nucleoside triphosphate hydrolases"/>
    <property type="match status" value="1"/>
</dbReference>
<feature type="region of interest" description="Disordered" evidence="8">
    <location>
        <begin position="568"/>
        <end position="597"/>
    </location>
</feature>
<dbReference type="Pfam" id="PF00004">
    <property type="entry name" value="AAA"/>
    <property type="match status" value="1"/>
</dbReference>
<dbReference type="CDD" id="cd00009">
    <property type="entry name" value="AAA"/>
    <property type="match status" value="1"/>
</dbReference>
<evidence type="ECO:0000256" key="2">
    <source>
        <dbReference type="ARBA" id="ARBA00006184"/>
    </source>
</evidence>
<dbReference type="GO" id="GO:0051301">
    <property type="term" value="P:cell division"/>
    <property type="evidence" value="ECO:0007669"/>
    <property type="project" value="UniProtKB-UniRule"/>
</dbReference>
<keyword evidence="4" id="KW-0235">DNA replication</keyword>
<dbReference type="InterPro" id="IPR003959">
    <property type="entry name" value="ATPase_AAA_core"/>
</dbReference>
<keyword evidence="6" id="KW-0131">Cell cycle</keyword>
<evidence type="ECO:0000256" key="3">
    <source>
        <dbReference type="ARBA" id="ARBA00022618"/>
    </source>
</evidence>
<dbReference type="GO" id="GO:0003688">
    <property type="term" value="F:DNA replication origin binding"/>
    <property type="evidence" value="ECO:0007669"/>
    <property type="project" value="TreeGrafter"/>
</dbReference>
<proteinExistence type="inferred from homology"/>
<dbReference type="InterPro" id="IPR036390">
    <property type="entry name" value="WH_DNA-bd_sf"/>
</dbReference>
<evidence type="ECO:0000256" key="1">
    <source>
        <dbReference type="ARBA" id="ARBA00004123"/>
    </source>
</evidence>
<evidence type="ECO:0000256" key="7">
    <source>
        <dbReference type="PIRNR" id="PIRNR001767"/>
    </source>
</evidence>
<dbReference type="Gene3D" id="1.10.8.60">
    <property type="match status" value="1"/>
</dbReference>
<dbReference type="InterPro" id="IPR054425">
    <property type="entry name" value="Cdc6_ORC1-like_ATPase_lid"/>
</dbReference>
<comment type="similarity">
    <text evidence="2 7">Belongs to the CDC6/cdc18 family.</text>
</comment>
<protein>
    <recommendedName>
        <fullName evidence="7">Cell division control protein</fullName>
    </recommendedName>
</protein>
<dbReference type="GO" id="GO:0006270">
    <property type="term" value="P:DNA replication initiation"/>
    <property type="evidence" value="ECO:0007669"/>
    <property type="project" value="UniProtKB-UniRule"/>
</dbReference>
<keyword evidence="3 10" id="KW-0132">Cell division</keyword>
<organism evidence="10 11">
    <name type="scientific">Aspergillus saccharolyticus JOP 1030-1</name>
    <dbReference type="NCBI Taxonomy" id="1450539"/>
    <lineage>
        <taxon>Eukaryota</taxon>
        <taxon>Fungi</taxon>
        <taxon>Dikarya</taxon>
        <taxon>Ascomycota</taxon>
        <taxon>Pezizomycotina</taxon>
        <taxon>Eurotiomycetes</taxon>
        <taxon>Eurotiomycetidae</taxon>
        <taxon>Eurotiales</taxon>
        <taxon>Aspergillaceae</taxon>
        <taxon>Aspergillus</taxon>
        <taxon>Aspergillus subgen. Circumdati</taxon>
    </lineage>
</organism>